<dbReference type="OrthoDB" id="428057at2759"/>
<evidence type="ECO:0000313" key="2">
    <source>
        <dbReference type="EMBL" id="CAE7598326.1"/>
    </source>
</evidence>
<dbReference type="InterPro" id="IPR029071">
    <property type="entry name" value="Ubiquitin-like_domsf"/>
</dbReference>
<dbReference type="InterPro" id="IPR024743">
    <property type="entry name" value="Dynein_HC_stalk"/>
</dbReference>
<dbReference type="CDD" id="cd17039">
    <property type="entry name" value="Ubl_ubiquitin_like"/>
    <property type="match status" value="1"/>
</dbReference>
<reference evidence="2" key="1">
    <citation type="submission" date="2021-02" db="EMBL/GenBank/DDBJ databases">
        <authorList>
            <person name="Dougan E. K."/>
            <person name="Rhodes N."/>
            <person name="Thang M."/>
            <person name="Chan C."/>
        </authorList>
    </citation>
    <scope>NUCLEOTIDE SEQUENCE</scope>
</reference>
<accession>A0A812V2J3</accession>
<dbReference type="InterPro" id="IPR000626">
    <property type="entry name" value="Ubiquitin-like_dom"/>
</dbReference>
<dbReference type="Pfam" id="PF12777">
    <property type="entry name" value="MT"/>
    <property type="match status" value="1"/>
</dbReference>
<proteinExistence type="predicted"/>
<evidence type="ECO:0000313" key="3">
    <source>
        <dbReference type="Proteomes" id="UP000604046"/>
    </source>
</evidence>
<dbReference type="Gene3D" id="1.20.920.60">
    <property type="match status" value="1"/>
</dbReference>
<evidence type="ECO:0000259" key="1">
    <source>
        <dbReference type="PROSITE" id="PS50053"/>
    </source>
</evidence>
<dbReference type="PROSITE" id="PS50053">
    <property type="entry name" value="UBIQUITIN_2"/>
    <property type="match status" value="1"/>
</dbReference>
<dbReference type="SUPFAM" id="SSF48371">
    <property type="entry name" value="ARM repeat"/>
    <property type="match status" value="1"/>
</dbReference>
<name>A0A812V2J3_9DINO</name>
<sequence length="695" mass="74489">MVDARVAVEVQKITGETFQCHVDSDATVQQLKTSLAREASVPALCQRLLLRGVSSDAAREHLLPFFACQMQRAVDLIERRNLGELKSLMRPPPDLLDCCRVVLHMLVGNPTMAASRIAHDKVGLPRETDWRACQRMMASPQDLLEAMYSFVEDVRRGHVQAQPMQAAEELAAQLGPRFTPGLQRRLSGAGAAFCEWALAALTFYRLHMAAAAGNEVSVELEDPVPVQLYLACKSVDGLLSLVADIEPAVKVLSSATAGSALQIEALEALGSLGPKSSERALRLLASWLTSSSLDLRKAALHAIQQGWQADDEECATVLLEVLPDFSTGVAAPRQEALEALLHAKPDHVGVLDRIVGGLNVGNEGDQHVSLSYFERVAEAADAEALVQRTLAQLFRDGPGRPPAPQEAIMNALALASARAYGQARAGLLLRLVPTEPHWVQVLAAAAAAKVLREDPELLAAMSACKHNLGTEDQVSLLQSLVALSPAALGEVVASLCLAMEKAEARSRLLVLRALILHAPEGDEGALSLALQYLGRSSSIMRQEGCEGLLLAARLVRKIGAEAAVKESEAMLLDALTGHLARTGDKFLLLTLLSWCRDFSAEVGSSAFVGLAKGFRKQNPQIREVCARAFERLLPFGNAHAATAALVDVIQLDHFDWSRVLAANLLPIAVEAGDSENSRAVPALLELAKDSNLAAA</sequence>
<organism evidence="2 3">
    <name type="scientific">Symbiodinium natans</name>
    <dbReference type="NCBI Taxonomy" id="878477"/>
    <lineage>
        <taxon>Eukaryota</taxon>
        <taxon>Sar</taxon>
        <taxon>Alveolata</taxon>
        <taxon>Dinophyceae</taxon>
        <taxon>Suessiales</taxon>
        <taxon>Symbiodiniaceae</taxon>
        <taxon>Symbiodinium</taxon>
    </lineage>
</organism>
<comment type="caution">
    <text evidence="2">The sequence shown here is derived from an EMBL/GenBank/DDBJ whole genome shotgun (WGS) entry which is preliminary data.</text>
</comment>
<dbReference type="AlphaFoldDB" id="A0A812V2J3"/>
<dbReference type="InterPro" id="IPR016024">
    <property type="entry name" value="ARM-type_fold"/>
</dbReference>
<keyword evidence="3" id="KW-1185">Reference proteome</keyword>
<protein>
    <recommendedName>
        <fullName evidence="1">Ubiquitin-like domain-containing protein</fullName>
    </recommendedName>
</protein>
<dbReference type="EMBL" id="CAJNDS010002790">
    <property type="protein sequence ID" value="CAE7598326.1"/>
    <property type="molecule type" value="Genomic_DNA"/>
</dbReference>
<dbReference type="Proteomes" id="UP000604046">
    <property type="component" value="Unassembled WGS sequence"/>
</dbReference>
<gene>
    <name evidence="2" type="ORF">SNAT2548_LOCUS34044</name>
</gene>
<feature type="domain" description="Ubiquitin-like" evidence="1">
    <location>
        <begin position="6"/>
        <end position="52"/>
    </location>
</feature>
<dbReference type="SUPFAM" id="SSF54236">
    <property type="entry name" value="Ubiquitin-like"/>
    <property type="match status" value="1"/>
</dbReference>